<keyword evidence="1" id="KW-0614">Plasmid</keyword>
<protein>
    <submittedName>
        <fullName evidence="1">Uncharacterized protein</fullName>
    </submittedName>
</protein>
<proteinExistence type="predicted"/>
<organism evidence="1">
    <name type="scientific">Pseudomonas aeruginosa</name>
    <dbReference type="NCBI Taxonomy" id="287"/>
    <lineage>
        <taxon>Bacteria</taxon>
        <taxon>Pseudomonadati</taxon>
        <taxon>Pseudomonadota</taxon>
        <taxon>Gammaproteobacteria</taxon>
        <taxon>Pseudomonadales</taxon>
        <taxon>Pseudomonadaceae</taxon>
        <taxon>Pseudomonas</taxon>
    </lineage>
</organism>
<dbReference type="AlphaFoldDB" id="A0A218MB00"/>
<name>A0A218MB00_PSEAI</name>
<evidence type="ECO:0000313" key="1">
    <source>
        <dbReference type="EMBL" id="ASD54114.1"/>
    </source>
</evidence>
<geneLocation type="plasmid" evidence="1">
    <name>p14057B</name>
</geneLocation>
<dbReference type="EMBL" id="KY296096">
    <property type="protein sequence ID" value="ASD54114.1"/>
    <property type="molecule type" value="Genomic_DNA"/>
</dbReference>
<accession>A0A218MB00</accession>
<dbReference type="RefSeq" id="WP_172689473.1">
    <property type="nucleotide sequence ID" value="NZ_CP077975.1"/>
</dbReference>
<sequence>MNDRSSWAKLPIRWIHEGGLAKFTDRAIRKVPMEWPLSGIEVDAEVDVEVLRNECIAALRLYLVLCCKTDFKTGLATLTYPQLTRLAKMSRAVISRSFKRLEQEKLIARQHQALKQGTTVRIEGWNDEYAWGKIPKLWLHDGSSERLLLLTEFNYCKASLDALKVFIAILAHRDRSRAGIATLSYDKLAFITGVPRYRVADAITKLYDMELISFRQGDYRDLNPMDRTNRYLVRGLGSYWPVEDAAEDMATTQLRPSKPPKDALEAAIDFMDKGSQ</sequence>
<reference evidence="1" key="1">
    <citation type="journal article" date="2018" name="Virulence">
        <title>Coexistence of two novel resistance plasmids, blaKPC-2-carrying p14057A and tetA(A) -carrying p14057B, in Pseudomonas aeruginosa.</title>
        <authorList>
            <person name="Shi L."/>
            <person name="Liang Q."/>
            <person name="Feng J."/>
            <person name="Zhan Z."/>
            <person name="Zhao Y."/>
            <person name="Yang W."/>
            <person name="Yang H."/>
            <person name="Chen Y."/>
            <person name="Huang M."/>
            <person name="Tong Y."/>
            <person name="Li X."/>
            <person name="Yin Z."/>
            <person name="Wang J."/>
            <person name="Zhou D."/>
        </authorList>
    </citation>
    <scope>NUCLEOTIDE SEQUENCE</scope>
    <source>
        <plasmid evidence="1">p14057B</plasmid>
    </source>
</reference>